<dbReference type="GeneID" id="33558887"/>
<accession>A0A1Y1U7N0</accession>
<protein>
    <recommendedName>
        <fullName evidence="4">Secreted protein</fullName>
    </recommendedName>
</protein>
<keyword evidence="3" id="KW-1185">Reference proteome</keyword>
<reference evidence="2 3" key="1">
    <citation type="submission" date="2017-03" db="EMBL/GenBank/DDBJ databases">
        <title>Widespread Adenine N6-methylation of Active Genes in Fungi.</title>
        <authorList>
            <consortium name="DOE Joint Genome Institute"/>
            <person name="Mondo S.J."/>
            <person name="Dannebaum R.O."/>
            <person name="Kuo R.C."/>
            <person name="Louie K.B."/>
            <person name="Bewick A.J."/>
            <person name="Labutti K."/>
            <person name="Haridas S."/>
            <person name="Kuo A."/>
            <person name="Salamov A."/>
            <person name="Ahrendt S.R."/>
            <person name="Lau R."/>
            <person name="Bowen B.P."/>
            <person name="Lipzen A."/>
            <person name="Sullivan W."/>
            <person name="Andreopoulos W.B."/>
            <person name="Clum A."/>
            <person name="Lindquist E."/>
            <person name="Daum C."/>
            <person name="Northen T.R."/>
            <person name="Ramamoorthy G."/>
            <person name="Schmitz R.J."/>
            <person name="Gryganskyi A."/>
            <person name="Culley D."/>
            <person name="Magnuson J."/>
            <person name="James T.Y."/>
            <person name="O'Malley M.A."/>
            <person name="Stajich J.E."/>
            <person name="Spatafora J.W."/>
            <person name="Visel A."/>
            <person name="Grigoriev I.V."/>
        </authorList>
    </citation>
    <scope>NUCLEOTIDE SEQUENCE [LARGE SCALE GENOMIC DNA]</scope>
    <source>
        <strain evidence="2 3">NRRL Y-17943</strain>
    </source>
</reference>
<dbReference type="AlphaFoldDB" id="A0A1Y1U7N0"/>
<dbReference type="InParanoid" id="A0A1Y1U7N0"/>
<evidence type="ECO:0000256" key="1">
    <source>
        <dbReference type="SAM" id="SignalP"/>
    </source>
</evidence>
<evidence type="ECO:0008006" key="4">
    <source>
        <dbReference type="Google" id="ProtNLM"/>
    </source>
</evidence>
<name>A0A1Y1U7N0_9TREE</name>
<organism evidence="2 3">
    <name type="scientific">Kockovaella imperatae</name>
    <dbReference type="NCBI Taxonomy" id="4999"/>
    <lineage>
        <taxon>Eukaryota</taxon>
        <taxon>Fungi</taxon>
        <taxon>Dikarya</taxon>
        <taxon>Basidiomycota</taxon>
        <taxon>Agaricomycotina</taxon>
        <taxon>Tremellomycetes</taxon>
        <taxon>Tremellales</taxon>
        <taxon>Cuniculitremaceae</taxon>
        <taxon>Kockovaella</taxon>
    </lineage>
</organism>
<feature type="signal peptide" evidence="1">
    <location>
        <begin position="1"/>
        <end position="29"/>
    </location>
</feature>
<comment type="caution">
    <text evidence="2">The sequence shown here is derived from an EMBL/GenBank/DDBJ whole genome shotgun (WGS) entry which is preliminary data.</text>
</comment>
<dbReference type="RefSeq" id="XP_021868311.1">
    <property type="nucleotide sequence ID" value="XM_022017078.1"/>
</dbReference>
<sequence length="104" mass="12160">MCLMQLLLSCLRMLCLFLEQMIHLLRVDCLRLRPRLTWWNSSIKAHFSSTHSNDSSDDRYVSRHREVTRMNLDGRGQCMHKGKGGKCSWATLKPKDKRAVLLTK</sequence>
<feature type="chain" id="PRO_5012440531" description="Secreted protein" evidence="1">
    <location>
        <begin position="30"/>
        <end position="104"/>
    </location>
</feature>
<proteinExistence type="predicted"/>
<gene>
    <name evidence="2" type="ORF">BD324DRAFT_638067</name>
</gene>
<dbReference type="Proteomes" id="UP000193218">
    <property type="component" value="Unassembled WGS sequence"/>
</dbReference>
<evidence type="ECO:0000313" key="3">
    <source>
        <dbReference type="Proteomes" id="UP000193218"/>
    </source>
</evidence>
<dbReference type="EMBL" id="NBSH01000016">
    <property type="protein sequence ID" value="ORX34023.1"/>
    <property type="molecule type" value="Genomic_DNA"/>
</dbReference>
<evidence type="ECO:0000313" key="2">
    <source>
        <dbReference type="EMBL" id="ORX34023.1"/>
    </source>
</evidence>
<keyword evidence="1" id="KW-0732">Signal</keyword>